<protein>
    <recommendedName>
        <fullName evidence="2">FAD linked oxidase N-terminal domain-containing protein</fullName>
    </recommendedName>
</protein>
<evidence type="ECO:0000259" key="2">
    <source>
        <dbReference type="Pfam" id="PF01565"/>
    </source>
</evidence>
<dbReference type="PANTHER" id="PTHR32448">
    <property type="entry name" value="OS08G0158400 PROTEIN"/>
    <property type="match status" value="1"/>
</dbReference>
<dbReference type="EMBL" id="JAUIZM010000001">
    <property type="protein sequence ID" value="KAK1401101.1"/>
    <property type="molecule type" value="Genomic_DNA"/>
</dbReference>
<dbReference type="Proteomes" id="UP001237642">
    <property type="component" value="Unassembled WGS sequence"/>
</dbReference>
<evidence type="ECO:0000313" key="3">
    <source>
        <dbReference type="EMBL" id="KAK1401101.1"/>
    </source>
</evidence>
<accession>A0AAD8NA08</accession>
<keyword evidence="1" id="KW-0732">Signal</keyword>
<sequence length="147" mass="16033">MKIVTCLLLPIFALLPFSILASQSNARHQDILQFNQRFAKPETPKPLLIVTPKEESQIQNVIHCSKKHDIQMRIRGGDAIAMVQSGATGGELYYAIAQKSNTFGFTGPTFSSVGIAGFVGHGGYGALRRKYGLAADNIIDICPHYGR</sequence>
<dbReference type="AlphaFoldDB" id="A0AAD8NA08"/>
<dbReference type="InterPro" id="IPR036318">
    <property type="entry name" value="FAD-bd_PCMH-like_sf"/>
</dbReference>
<evidence type="ECO:0000256" key="1">
    <source>
        <dbReference type="SAM" id="SignalP"/>
    </source>
</evidence>
<dbReference type="InterPro" id="IPR016169">
    <property type="entry name" value="FAD-bd_PCMH_sub2"/>
</dbReference>
<dbReference type="GO" id="GO:0050660">
    <property type="term" value="F:flavin adenine dinucleotide binding"/>
    <property type="evidence" value="ECO:0007669"/>
    <property type="project" value="InterPro"/>
</dbReference>
<name>A0AAD8NA08_9APIA</name>
<evidence type="ECO:0000313" key="4">
    <source>
        <dbReference type="Proteomes" id="UP001237642"/>
    </source>
</evidence>
<feature type="chain" id="PRO_5042222644" description="FAD linked oxidase N-terminal domain-containing protein" evidence="1">
    <location>
        <begin position="22"/>
        <end position="147"/>
    </location>
</feature>
<dbReference type="InterPro" id="IPR016167">
    <property type="entry name" value="FAD-bd_PCMH_sub1"/>
</dbReference>
<dbReference type="InterPro" id="IPR006094">
    <property type="entry name" value="Oxid_FAD_bind_N"/>
</dbReference>
<dbReference type="Pfam" id="PF01565">
    <property type="entry name" value="FAD_binding_4"/>
    <property type="match status" value="1"/>
</dbReference>
<organism evidence="3 4">
    <name type="scientific">Heracleum sosnowskyi</name>
    <dbReference type="NCBI Taxonomy" id="360622"/>
    <lineage>
        <taxon>Eukaryota</taxon>
        <taxon>Viridiplantae</taxon>
        <taxon>Streptophyta</taxon>
        <taxon>Embryophyta</taxon>
        <taxon>Tracheophyta</taxon>
        <taxon>Spermatophyta</taxon>
        <taxon>Magnoliopsida</taxon>
        <taxon>eudicotyledons</taxon>
        <taxon>Gunneridae</taxon>
        <taxon>Pentapetalae</taxon>
        <taxon>asterids</taxon>
        <taxon>campanulids</taxon>
        <taxon>Apiales</taxon>
        <taxon>Apiaceae</taxon>
        <taxon>Apioideae</taxon>
        <taxon>apioid superclade</taxon>
        <taxon>Tordylieae</taxon>
        <taxon>Tordyliinae</taxon>
        <taxon>Heracleum</taxon>
    </lineage>
</organism>
<reference evidence="3" key="2">
    <citation type="submission" date="2023-05" db="EMBL/GenBank/DDBJ databases">
        <authorList>
            <person name="Schelkunov M.I."/>
        </authorList>
    </citation>
    <scope>NUCLEOTIDE SEQUENCE</scope>
    <source>
        <strain evidence="3">Hsosn_3</strain>
        <tissue evidence="3">Leaf</tissue>
    </source>
</reference>
<reference evidence="3" key="1">
    <citation type="submission" date="2023-02" db="EMBL/GenBank/DDBJ databases">
        <title>Genome of toxic invasive species Heracleum sosnowskyi carries increased number of genes despite the absence of recent whole-genome duplications.</title>
        <authorList>
            <person name="Schelkunov M."/>
            <person name="Shtratnikova V."/>
            <person name="Makarenko M."/>
            <person name="Klepikova A."/>
            <person name="Omelchenko D."/>
            <person name="Novikova G."/>
            <person name="Obukhova E."/>
            <person name="Bogdanov V."/>
            <person name="Penin A."/>
            <person name="Logacheva M."/>
        </authorList>
    </citation>
    <scope>NUCLEOTIDE SEQUENCE</scope>
    <source>
        <strain evidence="3">Hsosn_3</strain>
        <tissue evidence="3">Leaf</tissue>
    </source>
</reference>
<gene>
    <name evidence="3" type="ORF">POM88_000706</name>
</gene>
<feature type="signal peptide" evidence="1">
    <location>
        <begin position="1"/>
        <end position="21"/>
    </location>
</feature>
<proteinExistence type="predicted"/>
<dbReference type="SUPFAM" id="SSF56176">
    <property type="entry name" value="FAD-binding/transporter-associated domain-like"/>
    <property type="match status" value="1"/>
</dbReference>
<dbReference type="Gene3D" id="3.30.43.10">
    <property type="entry name" value="Uridine Diphospho-n-acetylenolpyruvylglucosamine Reductase, domain 2"/>
    <property type="match status" value="1"/>
</dbReference>
<dbReference type="Gene3D" id="3.30.465.10">
    <property type="match status" value="1"/>
</dbReference>
<keyword evidence="4" id="KW-1185">Reference proteome</keyword>
<feature type="domain" description="FAD linked oxidase N-terminal" evidence="2">
    <location>
        <begin position="79"/>
        <end position="139"/>
    </location>
</feature>
<comment type="caution">
    <text evidence="3">The sequence shown here is derived from an EMBL/GenBank/DDBJ whole genome shotgun (WGS) entry which is preliminary data.</text>
</comment>